<name>A0A9E7JUV8_9LILI</name>
<keyword evidence="4" id="KW-1185">Reference proteome</keyword>
<protein>
    <submittedName>
        <fullName evidence="3">Uncharacterized protein</fullName>
    </submittedName>
</protein>
<feature type="region of interest" description="Disordered" evidence="1">
    <location>
        <begin position="171"/>
        <end position="191"/>
    </location>
</feature>
<proteinExistence type="predicted"/>
<accession>A0A9E7JUV8</accession>
<reference evidence="3" key="1">
    <citation type="submission" date="2022-05" db="EMBL/GenBank/DDBJ databases">
        <title>The Musa troglodytarum L. genome provides insights into the mechanism of non-climacteric behaviour and enrichment of carotenoids.</title>
        <authorList>
            <person name="Wang J."/>
        </authorList>
    </citation>
    <scope>NUCLEOTIDE SEQUENCE</scope>
    <source>
        <tissue evidence="3">Leaf</tissue>
    </source>
</reference>
<evidence type="ECO:0000313" key="4">
    <source>
        <dbReference type="Proteomes" id="UP001055439"/>
    </source>
</evidence>
<gene>
    <name evidence="3" type="ORF">MUK42_29074</name>
</gene>
<feature type="transmembrane region" description="Helical" evidence="2">
    <location>
        <begin position="116"/>
        <end position="132"/>
    </location>
</feature>
<dbReference type="EMBL" id="CP097506">
    <property type="protein sequence ID" value="URD95282.1"/>
    <property type="molecule type" value="Genomic_DNA"/>
</dbReference>
<evidence type="ECO:0000256" key="2">
    <source>
        <dbReference type="SAM" id="Phobius"/>
    </source>
</evidence>
<sequence>MVEHEAGGLGAIVRSDGVGLAVLGVELAREDEDEQPSANGLANRRTLTFPAVYGRLFFPHYIYPPPVSGVFVTGWLFGTVAFPMLQKQIKQEYFGKQQKRGAGLSTMRYADSRRRGGLVTLVCFSAMFWLLASQSVCSGPLAGSGNGASGCAFSSSGGSKNCFGYLSLTRDANPPPTSTDPYKKGVNPPAH</sequence>
<evidence type="ECO:0000313" key="3">
    <source>
        <dbReference type="EMBL" id="URD95282.1"/>
    </source>
</evidence>
<evidence type="ECO:0000256" key="1">
    <source>
        <dbReference type="SAM" id="MobiDB-lite"/>
    </source>
</evidence>
<keyword evidence="2" id="KW-0812">Transmembrane</keyword>
<feature type="transmembrane region" description="Helical" evidence="2">
    <location>
        <begin position="67"/>
        <end position="85"/>
    </location>
</feature>
<organism evidence="3 4">
    <name type="scientific">Musa troglodytarum</name>
    <name type="common">fe'i banana</name>
    <dbReference type="NCBI Taxonomy" id="320322"/>
    <lineage>
        <taxon>Eukaryota</taxon>
        <taxon>Viridiplantae</taxon>
        <taxon>Streptophyta</taxon>
        <taxon>Embryophyta</taxon>
        <taxon>Tracheophyta</taxon>
        <taxon>Spermatophyta</taxon>
        <taxon>Magnoliopsida</taxon>
        <taxon>Liliopsida</taxon>
        <taxon>Zingiberales</taxon>
        <taxon>Musaceae</taxon>
        <taxon>Musa</taxon>
    </lineage>
</organism>
<dbReference type="AlphaFoldDB" id="A0A9E7JUV8"/>
<keyword evidence="2" id="KW-0472">Membrane</keyword>
<keyword evidence="2" id="KW-1133">Transmembrane helix</keyword>
<dbReference type="Proteomes" id="UP001055439">
    <property type="component" value="Chromosome 4"/>
</dbReference>
<dbReference type="OrthoDB" id="10626520at2759"/>